<proteinExistence type="predicted"/>
<feature type="domain" description="Pyridoxamine 5'-phosphate oxidase N-terminal" evidence="2">
    <location>
        <begin position="8"/>
        <end position="131"/>
    </location>
</feature>
<dbReference type="AlphaFoldDB" id="A0A2U3P0D3"/>
<dbReference type="RefSeq" id="WP_077089772.1">
    <property type="nucleotide sequence ID" value="NZ_LT721901.1"/>
</dbReference>
<evidence type="ECO:0000313" key="3">
    <source>
        <dbReference type="EMBL" id="SPM37197.1"/>
    </source>
</evidence>
<dbReference type="PANTHER" id="PTHR39336">
    <property type="entry name" value="PYRIDOXAMINE PHOSPHATE OXIDASE FAMILY PROTEIN (AFU_ORTHOLOGUE AFUA_6G11440)"/>
    <property type="match status" value="1"/>
</dbReference>
<evidence type="ECO:0000256" key="1">
    <source>
        <dbReference type="SAM" id="MobiDB-lite"/>
    </source>
</evidence>
<dbReference type="STRING" id="1841860.GCA_900157375_05043"/>
<protein>
    <submittedName>
        <fullName evidence="3">Predicted flavin-nucleotide-binding protein, pyridoxine 5'-phosphate oxidase superfamily</fullName>
    </submittedName>
</protein>
<dbReference type="PANTHER" id="PTHR39336:SF1">
    <property type="entry name" value="PYRIDOXAMINE PHOSPHATE OXIDASE FAMILY PROTEIN (AFU_ORTHOLOGUE AFUA_6G11440)"/>
    <property type="match status" value="1"/>
</dbReference>
<keyword evidence="4" id="KW-1185">Reference proteome</keyword>
<reference evidence="3 4" key="1">
    <citation type="submission" date="2017-01" db="EMBL/GenBank/DDBJ databases">
        <authorList>
            <consortium name="Urmite Genomes"/>
        </authorList>
    </citation>
    <scope>NUCLEOTIDE SEQUENCE [LARGE SCALE GENOMIC DNA]</scope>
    <source>
        <strain evidence="3 4">AB57</strain>
    </source>
</reference>
<dbReference type="Pfam" id="PF01243">
    <property type="entry name" value="PNPOx_N"/>
    <property type="match status" value="1"/>
</dbReference>
<dbReference type="Proteomes" id="UP000240988">
    <property type="component" value="Unassembled WGS sequence"/>
</dbReference>
<dbReference type="InterPro" id="IPR011576">
    <property type="entry name" value="Pyridox_Oxase_N"/>
</dbReference>
<dbReference type="SUPFAM" id="SSF50475">
    <property type="entry name" value="FMN-binding split barrel"/>
    <property type="match status" value="1"/>
</dbReference>
<organism evidence="3 4">
    <name type="scientific">Mycobacterium rhizamassiliense</name>
    <dbReference type="NCBI Taxonomy" id="1841860"/>
    <lineage>
        <taxon>Bacteria</taxon>
        <taxon>Bacillati</taxon>
        <taxon>Actinomycetota</taxon>
        <taxon>Actinomycetes</taxon>
        <taxon>Mycobacteriales</taxon>
        <taxon>Mycobacteriaceae</taxon>
        <taxon>Mycobacterium</taxon>
    </lineage>
</organism>
<evidence type="ECO:0000313" key="4">
    <source>
        <dbReference type="Proteomes" id="UP000240988"/>
    </source>
</evidence>
<accession>A0A2U3P0D3</accession>
<name>A0A2U3P0D3_9MYCO</name>
<gene>
    <name evidence="3" type="ORF">MRAB57_5040</name>
</gene>
<sequence>MAKEFSRIDESLREFIGQQAMFFVATAPTEGGRINLSPKGYRDTFAVLDDHTVAYLDLFGSGVETIAHLRDNGRITVMFCSFSRNSRILRLFGTGRVVRPDDVEFACVTAHFGDGHPGTRAAIVIDVERIADACGYAVPYLELVDERPVLDNAHARATEEKFAGLAERNRRSIDGLPALAPDHPVPSAVKRSGTPSG</sequence>
<feature type="region of interest" description="Disordered" evidence="1">
    <location>
        <begin position="173"/>
        <end position="197"/>
    </location>
</feature>
<dbReference type="OrthoDB" id="115989at2"/>
<evidence type="ECO:0000259" key="2">
    <source>
        <dbReference type="Pfam" id="PF01243"/>
    </source>
</evidence>
<dbReference type="EMBL" id="FUFA01000005">
    <property type="protein sequence ID" value="SPM37197.1"/>
    <property type="molecule type" value="Genomic_DNA"/>
</dbReference>
<dbReference type="InterPro" id="IPR012349">
    <property type="entry name" value="Split_barrel_FMN-bd"/>
</dbReference>
<dbReference type="Gene3D" id="2.30.110.10">
    <property type="entry name" value="Electron Transport, Fmn-binding Protein, Chain A"/>
    <property type="match status" value="1"/>
</dbReference>